<feature type="region of interest" description="Disordered" evidence="2">
    <location>
        <begin position="41"/>
        <end position="120"/>
    </location>
</feature>
<gene>
    <name evidence="3" type="ORF">R1sor_003461</name>
</gene>
<dbReference type="Proteomes" id="UP001633002">
    <property type="component" value="Unassembled WGS sequence"/>
</dbReference>
<evidence type="ECO:0000313" key="3">
    <source>
        <dbReference type="EMBL" id="KAL3685439.1"/>
    </source>
</evidence>
<keyword evidence="4" id="KW-1185">Reference proteome</keyword>
<protein>
    <submittedName>
        <fullName evidence="3">Uncharacterized protein</fullName>
    </submittedName>
</protein>
<dbReference type="EMBL" id="JBJQOH010000006">
    <property type="protein sequence ID" value="KAL3685439.1"/>
    <property type="molecule type" value="Genomic_DNA"/>
</dbReference>
<evidence type="ECO:0000313" key="4">
    <source>
        <dbReference type="Proteomes" id="UP001633002"/>
    </source>
</evidence>
<feature type="compositionally biased region" description="Polar residues" evidence="2">
    <location>
        <begin position="102"/>
        <end position="114"/>
    </location>
</feature>
<dbReference type="AlphaFoldDB" id="A0ABD3H4I5"/>
<keyword evidence="1" id="KW-0175">Coiled coil</keyword>
<feature type="compositionally biased region" description="Polar residues" evidence="2">
    <location>
        <begin position="44"/>
        <end position="62"/>
    </location>
</feature>
<sequence>MESDFDALVAARRRIKELEDMVADLREKIKMMEAQKLSLGRSISVDQASNQSAATGPSLESNNMEKARTRDAIDSSPEKGGGQDLGGQTEILQETDAREQQNTRVSSISDTNSRQVRKGKKASVCYLMPYLLPLNSS</sequence>
<feature type="coiled-coil region" evidence="1">
    <location>
        <begin position="8"/>
        <end position="35"/>
    </location>
</feature>
<comment type="caution">
    <text evidence="3">The sequence shown here is derived from an EMBL/GenBank/DDBJ whole genome shotgun (WGS) entry which is preliminary data.</text>
</comment>
<organism evidence="3 4">
    <name type="scientific">Riccia sorocarpa</name>
    <dbReference type="NCBI Taxonomy" id="122646"/>
    <lineage>
        <taxon>Eukaryota</taxon>
        <taxon>Viridiplantae</taxon>
        <taxon>Streptophyta</taxon>
        <taxon>Embryophyta</taxon>
        <taxon>Marchantiophyta</taxon>
        <taxon>Marchantiopsida</taxon>
        <taxon>Marchantiidae</taxon>
        <taxon>Marchantiales</taxon>
        <taxon>Ricciaceae</taxon>
        <taxon>Riccia</taxon>
    </lineage>
</organism>
<evidence type="ECO:0000256" key="2">
    <source>
        <dbReference type="SAM" id="MobiDB-lite"/>
    </source>
</evidence>
<feature type="compositionally biased region" description="Basic and acidic residues" evidence="2">
    <location>
        <begin position="63"/>
        <end position="77"/>
    </location>
</feature>
<name>A0ABD3H4I5_9MARC</name>
<proteinExistence type="predicted"/>
<evidence type="ECO:0000256" key="1">
    <source>
        <dbReference type="SAM" id="Coils"/>
    </source>
</evidence>
<reference evidence="3 4" key="1">
    <citation type="submission" date="2024-09" db="EMBL/GenBank/DDBJ databases">
        <title>Chromosome-scale assembly of Riccia sorocarpa.</title>
        <authorList>
            <person name="Paukszto L."/>
        </authorList>
    </citation>
    <scope>NUCLEOTIDE SEQUENCE [LARGE SCALE GENOMIC DNA]</scope>
    <source>
        <strain evidence="3">LP-2024</strain>
        <tissue evidence="3">Aerial parts of the thallus</tissue>
    </source>
</reference>
<accession>A0ABD3H4I5</accession>